<dbReference type="Proteomes" id="UP001231197">
    <property type="component" value="Unassembled WGS sequence"/>
</dbReference>
<dbReference type="InterPro" id="IPR009078">
    <property type="entry name" value="Ferritin-like_SF"/>
</dbReference>
<reference evidence="1 2" key="1">
    <citation type="journal article" date="2023" name="Int. J. Syst. Evol. Microbiol.">
        <title>Winogradskyella bathintestinalis sp. nov., isolated from the intestine of the deep-sea loosejaw dragonfish, Malacosteus niger.</title>
        <authorList>
            <person name="Uniacke-Lowe S."/>
            <person name="Johnson C.N."/>
            <person name="Stanton C."/>
            <person name="Hill C."/>
            <person name="Ross P."/>
        </authorList>
    </citation>
    <scope>NUCLEOTIDE SEQUENCE [LARGE SCALE GENOMIC DNA]</scope>
    <source>
        <strain evidence="1 2">APC 3343</strain>
    </source>
</reference>
<dbReference type="Gene3D" id="1.20.1260.10">
    <property type="match status" value="1"/>
</dbReference>
<evidence type="ECO:0000313" key="2">
    <source>
        <dbReference type="Proteomes" id="UP001231197"/>
    </source>
</evidence>
<dbReference type="EMBL" id="JASDDK010000001">
    <property type="protein sequence ID" value="MDN3491717.1"/>
    <property type="molecule type" value="Genomic_DNA"/>
</dbReference>
<comment type="caution">
    <text evidence="1">The sequence shown here is derived from an EMBL/GenBank/DDBJ whole genome shotgun (WGS) entry which is preliminary data.</text>
</comment>
<organism evidence="1 2">
    <name type="scientific">Winogradskyella bathintestinalis</name>
    <dbReference type="NCBI Taxonomy" id="3035208"/>
    <lineage>
        <taxon>Bacteria</taxon>
        <taxon>Pseudomonadati</taxon>
        <taxon>Bacteroidota</taxon>
        <taxon>Flavobacteriia</taxon>
        <taxon>Flavobacteriales</taxon>
        <taxon>Flavobacteriaceae</taxon>
        <taxon>Winogradskyella</taxon>
    </lineage>
</organism>
<proteinExistence type="predicted"/>
<protein>
    <submittedName>
        <fullName evidence="1">DUF892 family protein</fullName>
    </submittedName>
</protein>
<sequence length="161" mass="18494">MESLKDLFEKEFKNLYALEKQIQDTLETLKSPRPKELKANVEEFKKNNTSDFNTVQSIAQNLSINPGNTVDSVAQEMLTNISEIADMEDIPNRVRNAGLVASLYRLVSYKTVNYYSVRQMAKALNMKHEARLLRPIKVKNANIEYNLKVLARKKVFKKAAK</sequence>
<dbReference type="SUPFAM" id="SSF47240">
    <property type="entry name" value="Ferritin-like"/>
    <property type="match status" value="1"/>
</dbReference>
<accession>A0ABT7ZRU2</accession>
<dbReference type="RefSeq" id="WP_290205410.1">
    <property type="nucleotide sequence ID" value="NZ_JASDDK010000001.1"/>
</dbReference>
<keyword evidence="2" id="KW-1185">Reference proteome</keyword>
<name>A0ABT7ZRU2_9FLAO</name>
<dbReference type="Pfam" id="PF05974">
    <property type="entry name" value="DUF892"/>
    <property type="match status" value="1"/>
</dbReference>
<gene>
    <name evidence="1" type="ORF">QMA06_03220</name>
</gene>
<dbReference type="InterPro" id="IPR012347">
    <property type="entry name" value="Ferritin-like"/>
</dbReference>
<dbReference type="InterPro" id="IPR010287">
    <property type="entry name" value="DUF892_YciF-like"/>
</dbReference>
<evidence type="ECO:0000313" key="1">
    <source>
        <dbReference type="EMBL" id="MDN3491717.1"/>
    </source>
</evidence>